<dbReference type="KEGG" id="crb:17881412"/>
<reference evidence="3" key="1">
    <citation type="journal article" date="2013" name="Nat. Genet.">
        <title>The Capsella rubella genome and the genomic consequences of rapid mating system evolution.</title>
        <authorList>
            <person name="Slotte T."/>
            <person name="Hazzouri K.M."/>
            <person name="Agren J.A."/>
            <person name="Koenig D."/>
            <person name="Maumus F."/>
            <person name="Guo Y.L."/>
            <person name="Steige K."/>
            <person name="Platts A.E."/>
            <person name="Escobar J.S."/>
            <person name="Newman L.K."/>
            <person name="Wang W."/>
            <person name="Mandakova T."/>
            <person name="Vello E."/>
            <person name="Smith L.M."/>
            <person name="Henz S.R."/>
            <person name="Steffen J."/>
            <person name="Takuno S."/>
            <person name="Brandvain Y."/>
            <person name="Coop G."/>
            <person name="Andolfatto P."/>
            <person name="Hu T.T."/>
            <person name="Blanchette M."/>
            <person name="Clark R.M."/>
            <person name="Quesneville H."/>
            <person name="Nordborg M."/>
            <person name="Gaut B.S."/>
            <person name="Lysak M.A."/>
            <person name="Jenkins J."/>
            <person name="Grimwood J."/>
            <person name="Chapman J."/>
            <person name="Prochnik S."/>
            <person name="Shu S."/>
            <person name="Rokhsar D."/>
            <person name="Schmutz J."/>
            <person name="Weigel D."/>
            <person name="Wright S.I."/>
        </authorList>
    </citation>
    <scope>NUCLEOTIDE SEQUENCE [LARGE SCALE GENOMIC DNA]</scope>
    <source>
        <strain evidence="3">cv. Monte Gargano</strain>
    </source>
</reference>
<dbReference type="PANTHER" id="PTHR31260">
    <property type="entry name" value="CYSTATIN/MONELLIN SUPERFAMILY PROTEIN"/>
    <property type="match status" value="1"/>
</dbReference>
<gene>
    <name evidence="2" type="ORF">CARUB_v10001391mg</name>
</gene>
<sequence>MMMRQQKAMEAFHRYPRDDGDKLAPGSSVYDLNSSTYGYLVNICKQEYPCPPLVFLYAKMSLHRYNFAQGTMFELIRVQKYVKSTGSANASYYMTLDAIDSAGSLQTFQNKVSEYSVGRFILTCPIARIRGEPIDGKGFSTLVDSTLPECPAVNPFDTYYLVKESELLENPWIRLYLELAVAKTDRHYEDRGAGLADLEIVDVAIDEGQGLNANNAVFYIRYKDLYKANPGHDLVRIAIVRRNFDEAMGRLTLVGQTQSSDVIPNMTKIANEEDTGCSSFKGQIQSPEHPTQISSPLGISEDHEEANQLAMMNLRVEEAAGDSMELDSPSAQDA</sequence>
<dbReference type="NCBIfam" id="TIGR01572">
    <property type="entry name" value="A_thl_para_3677"/>
    <property type="match status" value="1"/>
</dbReference>
<evidence type="ECO:0000256" key="1">
    <source>
        <dbReference type="SAM" id="MobiDB-lite"/>
    </source>
</evidence>
<protein>
    <submittedName>
        <fullName evidence="2">Uncharacterized protein</fullName>
    </submittedName>
</protein>
<name>R0H848_9BRAS</name>
<dbReference type="PANTHER" id="PTHR31260:SF39">
    <property type="entry name" value="BNAA09G28770D PROTEIN"/>
    <property type="match status" value="1"/>
</dbReference>
<proteinExistence type="predicted"/>
<dbReference type="InterPro" id="IPR006462">
    <property type="entry name" value="MS5"/>
</dbReference>
<organism evidence="2 3">
    <name type="scientific">Capsella rubella</name>
    <dbReference type="NCBI Taxonomy" id="81985"/>
    <lineage>
        <taxon>Eukaryota</taxon>
        <taxon>Viridiplantae</taxon>
        <taxon>Streptophyta</taxon>
        <taxon>Embryophyta</taxon>
        <taxon>Tracheophyta</taxon>
        <taxon>Spermatophyta</taxon>
        <taxon>Magnoliopsida</taxon>
        <taxon>eudicotyledons</taxon>
        <taxon>Gunneridae</taxon>
        <taxon>Pentapetalae</taxon>
        <taxon>rosids</taxon>
        <taxon>malvids</taxon>
        <taxon>Brassicales</taxon>
        <taxon>Brassicaceae</taxon>
        <taxon>Camelineae</taxon>
        <taxon>Capsella</taxon>
    </lineage>
</organism>
<evidence type="ECO:0000313" key="3">
    <source>
        <dbReference type="Proteomes" id="UP000029121"/>
    </source>
</evidence>
<dbReference type="Pfam" id="PF04776">
    <property type="entry name" value="protein_MS5"/>
    <property type="match status" value="1"/>
</dbReference>
<dbReference type="EMBL" id="KB870810">
    <property type="protein sequence ID" value="EOA21050.1"/>
    <property type="molecule type" value="Genomic_DNA"/>
</dbReference>
<dbReference type="OrthoDB" id="1087108at2759"/>
<dbReference type="Proteomes" id="UP000029121">
    <property type="component" value="Unassembled WGS sequence"/>
</dbReference>
<accession>R0H848</accession>
<feature type="region of interest" description="Disordered" evidence="1">
    <location>
        <begin position="276"/>
        <end position="296"/>
    </location>
</feature>
<evidence type="ECO:0000313" key="2">
    <source>
        <dbReference type="EMBL" id="EOA21050.1"/>
    </source>
</evidence>
<dbReference type="AlphaFoldDB" id="R0H848"/>
<keyword evidence="3" id="KW-1185">Reference proteome</keyword>